<dbReference type="Gene3D" id="3.40.50.720">
    <property type="entry name" value="NAD(P)-binding Rossmann-like Domain"/>
    <property type="match status" value="1"/>
</dbReference>
<dbReference type="InterPro" id="IPR055275">
    <property type="entry name" value="Ferredox_Rdtase"/>
</dbReference>
<evidence type="ECO:0000256" key="4">
    <source>
        <dbReference type="ARBA" id="ARBA00022630"/>
    </source>
</evidence>
<feature type="binding site" evidence="9">
    <location>
        <position position="334"/>
    </location>
    <ligand>
        <name>FAD</name>
        <dbReference type="ChEBI" id="CHEBI:57692"/>
    </ligand>
</feature>
<comment type="cofactor">
    <cofactor evidence="1 9">
        <name>FAD</name>
        <dbReference type="ChEBI" id="CHEBI:57692"/>
    </cofactor>
</comment>
<keyword evidence="4" id="KW-0285">Flavoprotein</keyword>
<evidence type="ECO:0000256" key="2">
    <source>
        <dbReference type="ARBA" id="ARBA00008312"/>
    </source>
</evidence>
<feature type="binding site" evidence="10">
    <location>
        <begin position="193"/>
        <end position="194"/>
    </location>
    <ligand>
        <name>NADP(+)</name>
        <dbReference type="ChEBI" id="CHEBI:58349"/>
    </ligand>
</feature>
<keyword evidence="6 10" id="KW-0521">NADP</keyword>
<organism evidence="12 13">
    <name type="scientific">Saccharothrix violaceirubra</name>
    <dbReference type="NCBI Taxonomy" id="413306"/>
    <lineage>
        <taxon>Bacteria</taxon>
        <taxon>Bacillati</taxon>
        <taxon>Actinomycetota</taxon>
        <taxon>Actinomycetes</taxon>
        <taxon>Pseudonocardiales</taxon>
        <taxon>Pseudonocardiaceae</taxon>
        <taxon>Saccharothrix</taxon>
    </lineage>
</organism>
<dbReference type="EC" id="1.18.1.2" evidence="3"/>
<dbReference type="Pfam" id="PF07992">
    <property type="entry name" value="Pyr_redox_2"/>
    <property type="match status" value="1"/>
</dbReference>
<dbReference type="PRINTS" id="PR00419">
    <property type="entry name" value="ADXRDTASE"/>
</dbReference>
<dbReference type="EMBL" id="JACHJS010000001">
    <property type="protein sequence ID" value="MBB4963396.1"/>
    <property type="molecule type" value="Genomic_DNA"/>
</dbReference>
<evidence type="ECO:0000313" key="13">
    <source>
        <dbReference type="Proteomes" id="UP000542674"/>
    </source>
</evidence>
<comment type="similarity">
    <text evidence="2">Belongs to the ferredoxin--NADP reductase type 1 family.</text>
</comment>
<evidence type="ECO:0000256" key="8">
    <source>
        <dbReference type="ARBA" id="ARBA00047776"/>
    </source>
</evidence>
<feature type="binding site" evidence="10">
    <location>
        <position position="205"/>
    </location>
    <ligand>
        <name>NADP(+)</name>
        <dbReference type="ChEBI" id="CHEBI:58349"/>
    </ligand>
</feature>
<keyword evidence="5 9" id="KW-0274">FAD</keyword>
<feature type="binding site" evidence="9">
    <location>
        <position position="40"/>
    </location>
    <ligand>
        <name>FAD</name>
        <dbReference type="ChEBI" id="CHEBI:57692"/>
    </ligand>
</feature>
<evidence type="ECO:0000256" key="9">
    <source>
        <dbReference type="PIRSR" id="PIRSR000362-1"/>
    </source>
</evidence>
<feature type="binding site" evidence="10">
    <location>
        <position position="341"/>
    </location>
    <ligand>
        <name>NADP(+)</name>
        <dbReference type="ChEBI" id="CHEBI:58349"/>
    </ligand>
</feature>
<dbReference type="Proteomes" id="UP000542674">
    <property type="component" value="Unassembled WGS sequence"/>
</dbReference>
<accession>A0A7W7SYQ8</accession>
<dbReference type="InterPro" id="IPR023753">
    <property type="entry name" value="FAD/NAD-binding_dom"/>
</dbReference>
<dbReference type="PANTHER" id="PTHR48467">
    <property type="entry name" value="GLUTAMATE SYNTHASE 1 [NADH], CHLOROPLASTIC-LIKE"/>
    <property type="match status" value="1"/>
</dbReference>
<protein>
    <recommendedName>
        <fullName evidence="3">ferredoxin--NADP(+) reductase</fullName>
        <ecNumber evidence="3">1.18.1.2</ecNumber>
    </recommendedName>
</protein>
<dbReference type="InterPro" id="IPR036188">
    <property type="entry name" value="FAD/NAD-bd_sf"/>
</dbReference>
<evidence type="ECO:0000259" key="11">
    <source>
        <dbReference type="Pfam" id="PF07992"/>
    </source>
</evidence>
<dbReference type="GO" id="GO:0004324">
    <property type="term" value="F:ferredoxin-NADP+ reductase activity"/>
    <property type="evidence" value="ECO:0007669"/>
    <property type="project" value="UniProtKB-EC"/>
</dbReference>
<reference evidence="12 13" key="1">
    <citation type="submission" date="2020-08" db="EMBL/GenBank/DDBJ databases">
        <title>Sequencing the genomes of 1000 actinobacteria strains.</title>
        <authorList>
            <person name="Klenk H.-P."/>
        </authorList>
    </citation>
    <scope>NUCLEOTIDE SEQUENCE [LARGE SCALE GENOMIC DNA]</scope>
    <source>
        <strain evidence="12 13">DSM 45084</strain>
    </source>
</reference>
<dbReference type="Gene3D" id="3.50.50.60">
    <property type="entry name" value="FAD/NAD(P)-binding domain"/>
    <property type="match status" value="1"/>
</dbReference>
<gene>
    <name evidence="12" type="ORF">F4559_000755</name>
</gene>
<keyword evidence="13" id="KW-1185">Reference proteome</keyword>
<evidence type="ECO:0000256" key="6">
    <source>
        <dbReference type="ARBA" id="ARBA00022857"/>
    </source>
</evidence>
<evidence type="ECO:0000256" key="10">
    <source>
        <dbReference type="PIRSR" id="PIRSR000362-2"/>
    </source>
</evidence>
<proteinExistence type="inferred from homology"/>
<feature type="binding site" evidence="9">
    <location>
        <begin position="341"/>
        <end position="343"/>
    </location>
    <ligand>
        <name>FAD</name>
        <dbReference type="ChEBI" id="CHEBI:57692"/>
    </ligand>
</feature>
<dbReference type="RefSeq" id="WP_184666176.1">
    <property type="nucleotide sequence ID" value="NZ_BAABAI010000036.1"/>
</dbReference>
<dbReference type="PANTHER" id="PTHR48467:SF1">
    <property type="entry name" value="GLUTAMATE SYNTHASE 1 [NADH], CHLOROPLASTIC-LIKE"/>
    <property type="match status" value="1"/>
</dbReference>
<evidence type="ECO:0000256" key="5">
    <source>
        <dbReference type="ARBA" id="ARBA00022827"/>
    </source>
</evidence>
<dbReference type="PIRSF" id="PIRSF000362">
    <property type="entry name" value="FNR"/>
    <property type="match status" value="1"/>
</dbReference>
<feature type="binding site" evidence="9">
    <location>
        <position position="11"/>
    </location>
    <ligand>
        <name>FAD</name>
        <dbReference type="ChEBI" id="CHEBI:57692"/>
    </ligand>
</feature>
<evidence type="ECO:0000256" key="1">
    <source>
        <dbReference type="ARBA" id="ARBA00001974"/>
    </source>
</evidence>
<evidence type="ECO:0000313" key="12">
    <source>
        <dbReference type="EMBL" id="MBB4963396.1"/>
    </source>
</evidence>
<feature type="domain" description="FAD/NAD(P)-binding" evidence="11">
    <location>
        <begin position="2"/>
        <end position="160"/>
    </location>
</feature>
<dbReference type="InterPro" id="IPR021163">
    <property type="entry name" value="Ferredox_Rdtase_adrenod"/>
</dbReference>
<comment type="caution">
    <text evidence="12">The sequence shown here is derived from an EMBL/GenBank/DDBJ whole genome shotgun (WGS) entry which is preliminary data.</text>
</comment>
<comment type="catalytic activity">
    <reaction evidence="8">
        <text>2 reduced [2Fe-2S]-[ferredoxin] + NADP(+) + H(+) = 2 oxidized [2Fe-2S]-[ferredoxin] + NADPH</text>
        <dbReference type="Rhea" id="RHEA:20125"/>
        <dbReference type="Rhea" id="RHEA-COMP:10000"/>
        <dbReference type="Rhea" id="RHEA-COMP:10001"/>
        <dbReference type="ChEBI" id="CHEBI:15378"/>
        <dbReference type="ChEBI" id="CHEBI:33737"/>
        <dbReference type="ChEBI" id="CHEBI:33738"/>
        <dbReference type="ChEBI" id="CHEBI:57783"/>
        <dbReference type="ChEBI" id="CHEBI:58349"/>
        <dbReference type="EC" id="1.18.1.2"/>
    </reaction>
</comment>
<dbReference type="AlphaFoldDB" id="A0A7W7SYQ8"/>
<dbReference type="SUPFAM" id="SSF51971">
    <property type="entry name" value="Nucleotide-binding domain"/>
    <property type="match status" value="2"/>
</dbReference>
<name>A0A7W7SYQ8_9PSEU</name>
<keyword evidence="7 12" id="KW-0560">Oxidoreductase</keyword>
<evidence type="ECO:0000256" key="3">
    <source>
        <dbReference type="ARBA" id="ARBA00013223"/>
    </source>
</evidence>
<sequence length="428" mass="45354">MRFAVVGAGPAGVYSAQELLAGAPDCAVDVFDRLPAPYGLVRYGVAPDHPRTKRISTVLGRTLGDPAVRFFGNVTFGLDIGLRDLLACYHAVVFAVGADDEPRLGIPGEDLPGVGSAGRLVSWYNAHPHADDAFPRRVLAARDVAVVGAGNVALDVARVLVGGPDRLASGDVPEDVLKSLADGNVTDVRVIARRGPAHARFTLPELTELGRLDDVDVVVDPADLSDGDQVRGRGRSVWELLREWSSRPLSGAPRRVHLLFHRRPVEVVGSRLGVERAGVRSDLPAGAVVRAIGYRGRPLPGVPHDEVTGTIRNRGGRVVDATGVVVPRLYAAGWIKRGPGGVIGTNRADAAATVRAVLADAAGFPVPFQVGASTVPVLLHKRNVRYVTWAGWLRLDAHEIDLGRVHGRPRVSVGDLATMLSVARAGQS</sequence>
<evidence type="ECO:0000256" key="7">
    <source>
        <dbReference type="ARBA" id="ARBA00023002"/>
    </source>
</evidence>